<dbReference type="InterPro" id="IPR050562">
    <property type="entry name" value="FAD_mOase_fung"/>
</dbReference>
<feature type="non-terminal residue" evidence="10">
    <location>
        <position position="1"/>
    </location>
</feature>
<evidence type="ECO:0000313" key="10">
    <source>
        <dbReference type="EMBL" id="KAJ5388859.1"/>
    </source>
</evidence>
<proteinExistence type="inferred from homology"/>
<feature type="domain" description="FAD-binding" evidence="9">
    <location>
        <begin position="7"/>
        <end position="337"/>
    </location>
</feature>
<dbReference type="AlphaFoldDB" id="A0A9W9VTE6"/>
<evidence type="ECO:0000256" key="7">
    <source>
        <dbReference type="ARBA" id="ARBA00023002"/>
    </source>
</evidence>
<gene>
    <name evidence="10" type="ORF">N7509_011400</name>
</gene>
<evidence type="ECO:0000256" key="2">
    <source>
        <dbReference type="ARBA" id="ARBA00007992"/>
    </source>
</evidence>
<keyword evidence="3" id="KW-0285">Flavoprotein</keyword>
<keyword evidence="6" id="KW-1133">Transmembrane helix</keyword>
<dbReference type="PRINTS" id="PR00420">
    <property type="entry name" value="RNGMNOXGNASE"/>
</dbReference>
<evidence type="ECO:0000313" key="11">
    <source>
        <dbReference type="Proteomes" id="UP001147747"/>
    </source>
</evidence>
<comment type="subcellular location">
    <subcellularLocation>
        <location evidence="1">Membrane</location>
    </subcellularLocation>
</comment>
<evidence type="ECO:0000256" key="5">
    <source>
        <dbReference type="ARBA" id="ARBA00022827"/>
    </source>
</evidence>
<keyword evidence="8" id="KW-0472">Membrane</keyword>
<dbReference type="GO" id="GO:0004497">
    <property type="term" value="F:monooxygenase activity"/>
    <property type="evidence" value="ECO:0007669"/>
    <property type="project" value="InterPro"/>
</dbReference>
<dbReference type="EMBL" id="JAPZBU010000009">
    <property type="protein sequence ID" value="KAJ5388859.1"/>
    <property type="molecule type" value="Genomic_DNA"/>
</dbReference>
<dbReference type="Pfam" id="PF01494">
    <property type="entry name" value="FAD_binding_3"/>
    <property type="match status" value="1"/>
</dbReference>
<evidence type="ECO:0000256" key="6">
    <source>
        <dbReference type="ARBA" id="ARBA00022989"/>
    </source>
</evidence>
<dbReference type="SUPFAM" id="SSF51905">
    <property type="entry name" value="FAD/NAD(P)-binding domain"/>
    <property type="match status" value="1"/>
</dbReference>
<dbReference type="GO" id="GO:0016020">
    <property type="term" value="C:membrane"/>
    <property type="evidence" value="ECO:0007669"/>
    <property type="project" value="UniProtKB-SubCell"/>
</dbReference>
<dbReference type="PANTHER" id="PTHR47356:SF2">
    <property type="entry name" value="FAD-BINDING DOMAIN-CONTAINING PROTEIN-RELATED"/>
    <property type="match status" value="1"/>
</dbReference>
<keyword evidence="11" id="KW-1185">Reference proteome</keyword>
<organism evidence="10 11">
    <name type="scientific">Penicillium cosmopolitanum</name>
    <dbReference type="NCBI Taxonomy" id="1131564"/>
    <lineage>
        <taxon>Eukaryota</taxon>
        <taxon>Fungi</taxon>
        <taxon>Dikarya</taxon>
        <taxon>Ascomycota</taxon>
        <taxon>Pezizomycotina</taxon>
        <taxon>Eurotiomycetes</taxon>
        <taxon>Eurotiomycetidae</taxon>
        <taxon>Eurotiales</taxon>
        <taxon>Aspergillaceae</taxon>
        <taxon>Penicillium</taxon>
    </lineage>
</organism>
<dbReference type="InterPro" id="IPR002938">
    <property type="entry name" value="FAD-bd"/>
</dbReference>
<dbReference type="Gene3D" id="3.50.50.60">
    <property type="entry name" value="FAD/NAD(P)-binding domain"/>
    <property type="match status" value="1"/>
</dbReference>
<comment type="caution">
    <text evidence="10">The sequence shown here is derived from an EMBL/GenBank/DDBJ whole genome shotgun (WGS) entry which is preliminary data.</text>
</comment>
<evidence type="ECO:0000256" key="3">
    <source>
        <dbReference type="ARBA" id="ARBA00022630"/>
    </source>
</evidence>
<sequence>MERNSFRVVIVGGSIAGLTLAHCLARAGIDYVVLEKRGEVAPQEGASVGIMPNGARILQQLGLYDALEELVHPLEEAHVVYPDGFRYTSQYPRVLRERFGYSLAFLDRQQVLAILADRLPHPDRLRTGTAVERLEGQGDGRPLRVYCRDGSSYEGDLIVGADGVHSVVRKAMWQMSGISAQQEQQRMRVQYACVFGISSPAPNVCAGQQITSYSHGRSILSVVGKHGRIYWFLFRRLSHDYHYGNAPRFSREDAIQYCTSLAREPYWQDTSFGDLWERRVMFNMTAVEEYVLKQWHYGQVVCIGDSAHKIAPHTGQGANCAMEDAAVLSSLLVQQLQQPSRKTVPSLAEWEHMFTAFTQLRRKRTLQVAHAAGMAMRLHALEGLFRRVLARYYLPYAKDMPADRASKGIADAPLLRFLPVPERSGPGWVLFASEAKTRSPVARSFLLTVIG</sequence>
<evidence type="ECO:0000259" key="9">
    <source>
        <dbReference type="Pfam" id="PF01494"/>
    </source>
</evidence>
<evidence type="ECO:0000256" key="8">
    <source>
        <dbReference type="ARBA" id="ARBA00023136"/>
    </source>
</evidence>
<dbReference type="RefSeq" id="XP_056486657.1">
    <property type="nucleotide sequence ID" value="XM_056636037.1"/>
</dbReference>
<accession>A0A9W9VTE6</accession>
<protein>
    <submittedName>
        <fullName evidence="10">Orotidine-5'-phosphate decarboxylase</fullName>
    </submittedName>
</protein>
<reference evidence="10" key="1">
    <citation type="submission" date="2022-12" db="EMBL/GenBank/DDBJ databases">
        <authorList>
            <person name="Petersen C."/>
        </authorList>
    </citation>
    <scope>NUCLEOTIDE SEQUENCE</scope>
    <source>
        <strain evidence="10">IBT 29677</strain>
    </source>
</reference>
<keyword evidence="4" id="KW-0812">Transmembrane</keyword>
<dbReference type="PANTHER" id="PTHR47356">
    <property type="entry name" value="FAD-DEPENDENT MONOOXYGENASE ASQG-RELATED"/>
    <property type="match status" value="1"/>
</dbReference>
<dbReference type="Proteomes" id="UP001147747">
    <property type="component" value="Unassembled WGS sequence"/>
</dbReference>
<dbReference type="GO" id="GO:0071949">
    <property type="term" value="F:FAD binding"/>
    <property type="evidence" value="ECO:0007669"/>
    <property type="project" value="InterPro"/>
</dbReference>
<keyword evidence="5" id="KW-0274">FAD</keyword>
<dbReference type="OrthoDB" id="10029326at2759"/>
<evidence type="ECO:0000256" key="4">
    <source>
        <dbReference type="ARBA" id="ARBA00022692"/>
    </source>
</evidence>
<name>A0A9W9VTE6_9EURO</name>
<dbReference type="InterPro" id="IPR036188">
    <property type="entry name" value="FAD/NAD-bd_sf"/>
</dbReference>
<reference evidence="10" key="2">
    <citation type="journal article" date="2023" name="IMA Fungus">
        <title>Comparative genomic study of the Penicillium genus elucidates a diverse pangenome and 15 lateral gene transfer events.</title>
        <authorList>
            <person name="Petersen C."/>
            <person name="Sorensen T."/>
            <person name="Nielsen M.R."/>
            <person name="Sondergaard T.E."/>
            <person name="Sorensen J.L."/>
            <person name="Fitzpatrick D.A."/>
            <person name="Frisvad J.C."/>
            <person name="Nielsen K.L."/>
        </authorList>
    </citation>
    <scope>NUCLEOTIDE SEQUENCE</scope>
    <source>
        <strain evidence="10">IBT 29677</strain>
    </source>
</reference>
<comment type="similarity">
    <text evidence="2">Belongs to the paxM FAD-dependent monooxygenase family.</text>
</comment>
<keyword evidence="7" id="KW-0560">Oxidoreductase</keyword>
<evidence type="ECO:0000256" key="1">
    <source>
        <dbReference type="ARBA" id="ARBA00004370"/>
    </source>
</evidence>
<dbReference type="GeneID" id="81375017"/>